<evidence type="ECO:0000313" key="2">
    <source>
        <dbReference type="Proteomes" id="UP000694428"/>
    </source>
</evidence>
<dbReference type="AlphaFoldDB" id="A0A8C9F7N8"/>
<evidence type="ECO:0000313" key="1">
    <source>
        <dbReference type="Ensembl" id="ENSPSTP00000010728.1"/>
    </source>
</evidence>
<protein>
    <submittedName>
        <fullName evidence="1">Uncharacterized protein</fullName>
    </submittedName>
</protein>
<name>A0A8C9F7N8_PAVCR</name>
<dbReference type="Proteomes" id="UP000694428">
    <property type="component" value="Unplaced"/>
</dbReference>
<proteinExistence type="predicted"/>
<accession>A0A8C9F7N8</accession>
<dbReference type="Ensembl" id="ENSPSTT00000011264.1">
    <property type="protein sequence ID" value="ENSPSTP00000010728.1"/>
    <property type="gene ID" value="ENSPSTG00000007574.1"/>
</dbReference>
<organism evidence="1 2">
    <name type="scientific">Pavo cristatus</name>
    <name type="common">Indian peafowl</name>
    <name type="synonym">Blue peafowl</name>
    <dbReference type="NCBI Taxonomy" id="9049"/>
    <lineage>
        <taxon>Eukaryota</taxon>
        <taxon>Metazoa</taxon>
        <taxon>Chordata</taxon>
        <taxon>Craniata</taxon>
        <taxon>Vertebrata</taxon>
        <taxon>Euteleostomi</taxon>
        <taxon>Archelosauria</taxon>
        <taxon>Archosauria</taxon>
        <taxon>Dinosauria</taxon>
        <taxon>Saurischia</taxon>
        <taxon>Theropoda</taxon>
        <taxon>Coelurosauria</taxon>
        <taxon>Aves</taxon>
        <taxon>Neognathae</taxon>
        <taxon>Galloanserae</taxon>
        <taxon>Galliformes</taxon>
        <taxon>Phasianidae</taxon>
        <taxon>Phasianinae</taxon>
        <taxon>Pavo</taxon>
    </lineage>
</organism>
<reference evidence="1" key="2">
    <citation type="submission" date="2025-09" db="UniProtKB">
        <authorList>
            <consortium name="Ensembl"/>
        </authorList>
    </citation>
    <scope>IDENTIFICATION</scope>
</reference>
<sequence>AMPVVAVELCCFSTMAAAGGLGSVRRLWELLLVLALARVAVALTEQYPTLSLLKQELHQQRQGLAGGCASAGEWAEQYSAECGESASGHKISVRCELINSKALYGLSSLSEAQVIGSVGSVCGRLGFGLVEDALLKSSE</sequence>
<reference evidence="1" key="1">
    <citation type="submission" date="2025-08" db="UniProtKB">
        <authorList>
            <consortium name="Ensembl"/>
        </authorList>
    </citation>
    <scope>IDENTIFICATION</scope>
</reference>
<keyword evidence="2" id="KW-1185">Reference proteome</keyword>